<proteinExistence type="predicted"/>
<evidence type="ECO:0000313" key="1">
    <source>
        <dbReference type="EMBL" id="MBB4566726.1"/>
    </source>
</evidence>
<name>A0A7W6ZQ88_9HYPH</name>
<sequence length="92" mass="10437">MSSDFYPACVSRNLVRAGTFGYHENAKFLSRPDDAIQLDAGMTRLRRISWLSPISRGRGRRAFGWLRGVDLTRCPRNVPLLSVGIHFHSHNP</sequence>
<dbReference type="Proteomes" id="UP000543836">
    <property type="component" value="Unassembled WGS sequence"/>
</dbReference>
<organism evidence="1 2">
    <name type="scientific">Rhizobium leucaenae</name>
    <dbReference type="NCBI Taxonomy" id="29450"/>
    <lineage>
        <taxon>Bacteria</taxon>
        <taxon>Pseudomonadati</taxon>
        <taxon>Pseudomonadota</taxon>
        <taxon>Alphaproteobacteria</taxon>
        <taxon>Hyphomicrobiales</taxon>
        <taxon>Rhizobiaceae</taxon>
        <taxon>Rhizobium/Agrobacterium group</taxon>
        <taxon>Rhizobium</taxon>
    </lineage>
</organism>
<comment type="caution">
    <text evidence="1">The sequence shown here is derived from an EMBL/GenBank/DDBJ whole genome shotgun (WGS) entry which is preliminary data.</text>
</comment>
<evidence type="ECO:0000313" key="2">
    <source>
        <dbReference type="Proteomes" id="UP000543836"/>
    </source>
</evidence>
<accession>A0A7W6ZQ88</accession>
<gene>
    <name evidence="1" type="ORF">GGE60_000814</name>
</gene>
<keyword evidence="2" id="KW-1185">Reference proteome</keyword>
<reference evidence="1 2" key="1">
    <citation type="submission" date="2020-08" db="EMBL/GenBank/DDBJ databases">
        <title>Genomic Encyclopedia of Type Strains, Phase IV (KMG-V): Genome sequencing to study the core and pangenomes of soil and plant-associated prokaryotes.</title>
        <authorList>
            <person name="Whitman W."/>
        </authorList>
    </citation>
    <scope>NUCLEOTIDE SEQUENCE [LARGE SCALE GENOMIC DNA]</scope>
    <source>
        <strain evidence="1 2">SEMIA 492</strain>
    </source>
</reference>
<protein>
    <submittedName>
        <fullName evidence="1">Uncharacterized protein</fullName>
    </submittedName>
</protein>
<dbReference type="AlphaFoldDB" id="A0A7W6ZQ88"/>
<dbReference type="EMBL" id="JACIIG010000001">
    <property type="protein sequence ID" value="MBB4566726.1"/>
    <property type="molecule type" value="Genomic_DNA"/>
</dbReference>